<evidence type="ECO:0000313" key="7">
    <source>
        <dbReference type="Proteomes" id="UP000000600"/>
    </source>
</evidence>
<comment type="similarity">
    <text evidence="1 4">Belongs to the short-chain dehydrogenases/reductases (SDR) family.</text>
</comment>
<dbReference type="Proteomes" id="UP000000600">
    <property type="component" value="Unassembled WGS sequence"/>
</dbReference>
<dbReference type="SUPFAM" id="SSF51735">
    <property type="entry name" value="NAD(P)-binding Rossmann-fold domains"/>
    <property type="match status" value="1"/>
</dbReference>
<dbReference type="InterPro" id="IPR002347">
    <property type="entry name" value="SDR_fam"/>
</dbReference>
<keyword evidence="2" id="KW-0521">NADP</keyword>
<dbReference type="PANTHER" id="PTHR43963:SF6">
    <property type="entry name" value="CHAIN DEHYDROGENASE FAMILY PROTEIN, PUTATIVE (AFU_ORTHOLOGUE AFUA_3G15350)-RELATED"/>
    <property type="match status" value="1"/>
</dbReference>
<dbReference type="GeneID" id="5014453"/>
<evidence type="ECO:0000256" key="4">
    <source>
        <dbReference type="RuleBase" id="RU000363"/>
    </source>
</evidence>
<dbReference type="OMA" id="LNAYGRY"/>
<dbReference type="AlphaFoldDB" id="A0BRV4"/>
<dbReference type="GO" id="GO:0016491">
    <property type="term" value="F:oxidoreductase activity"/>
    <property type="evidence" value="ECO:0000318"/>
    <property type="project" value="GO_Central"/>
</dbReference>
<evidence type="ECO:0000256" key="2">
    <source>
        <dbReference type="ARBA" id="ARBA00022857"/>
    </source>
</evidence>
<dbReference type="InterPro" id="IPR036291">
    <property type="entry name" value="NAD(P)-bd_dom_sf"/>
</dbReference>
<dbReference type="RefSeq" id="XP_001428669.1">
    <property type="nucleotide sequence ID" value="XM_001428632.2"/>
</dbReference>
<dbReference type="HOGENOM" id="CLU_010194_9_0_1"/>
<accession>A0BRV4</accession>
<dbReference type="OrthoDB" id="1933717at2759"/>
<dbReference type="Pfam" id="PF00106">
    <property type="entry name" value="adh_short"/>
    <property type="match status" value="1"/>
</dbReference>
<organism evidence="6 7">
    <name type="scientific">Paramecium tetraurelia</name>
    <dbReference type="NCBI Taxonomy" id="5888"/>
    <lineage>
        <taxon>Eukaryota</taxon>
        <taxon>Sar</taxon>
        <taxon>Alveolata</taxon>
        <taxon>Ciliophora</taxon>
        <taxon>Intramacronucleata</taxon>
        <taxon>Oligohymenophorea</taxon>
        <taxon>Peniculida</taxon>
        <taxon>Parameciidae</taxon>
        <taxon>Paramecium</taxon>
    </lineage>
</organism>
<keyword evidence="5" id="KW-0175">Coiled coil</keyword>
<evidence type="ECO:0000256" key="3">
    <source>
        <dbReference type="ARBA" id="ARBA00023002"/>
    </source>
</evidence>
<dbReference type="PRINTS" id="PR00080">
    <property type="entry name" value="SDRFAMILY"/>
</dbReference>
<dbReference type="EMBL" id="CT868012">
    <property type="protein sequence ID" value="CAK61271.1"/>
    <property type="molecule type" value="Genomic_DNA"/>
</dbReference>
<dbReference type="PANTHER" id="PTHR43963">
    <property type="entry name" value="CARBONYL REDUCTASE 1-RELATED"/>
    <property type="match status" value="1"/>
</dbReference>
<reference evidence="6 7" key="1">
    <citation type="journal article" date="2006" name="Nature">
        <title>Global trends of whole-genome duplications revealed by the ciliate Paramecium tetraurelia.</title>
        <authorList>
            <consortium name="Genoscope"/>
            <person name="Aury J.-M."/>
            <person name="Jaillon O."/>
            <person name="Duret L."/>
            <person name="Noel B."/>
            <person name="Jubin C."/>
            <person name="Porcel B.M."/>
            <person name="Segurens B."/>
            <person name="Daubin V."/>
            <person name="Anthouard V."/>
            <person name="Aiach N."/>
            <person name="Arnaiz O."/>
            <person name="Billaut A."/>
            <person name="Beisson J."/>
            <person name="Blanc I."/>
            <person name="Bouhouche K."/>
            <person name="Camara F."/>
            <person name="Duharcourt S."/>
            <person name="Guigo R."/>
            <person name="Gogendeau D."/>
            <person name="Katinka M."/>
            <person name="Keller A.-M."/>
            <person name="Kissmehl R."/>
            <person name="Klotz C."/>
            <person name="Koll F."/>
            <person name="Le Moue A."/>
            <person name="Lepere C."/>
            <person name="Malinsky S."/>
            <person name="Nowacki M."/>
            <person name="Nowak J.K."/>
            <person name="Plattner H."/>
            <person name="Poulain J."/>
            <person name="Ruiz F."/>
            <person name="Serrano V."/>
            <person name="Zagulski M."/>
            <person name="Dessen P."/>
            <person name="Betermier M."/>
            <person name="Weissenbach J."/>
            <person name="Scarpelli C."/>
            <person name="Schachter V."/>
            <person name="Sperling L."/>
            <person name="Meyer E."/>
            <person name="Cohen J."/>
            <person name="Wincker P."/>
        </authorList>
    </citation>
    <scope>NUCLEOTIDE SEQUENCE [LARGE SCALE GENOMIC DNA]</scope>
    <source>
        <strain evidence="6 7">Stock d4-2</strain>
    </source>
</reference>
<keyword evidence="3" id="KW-0560">Oxidoreductase</keyword>
<protein>
    <submittedName>
        <fullName evidence="6">Uncharacterized protein</fullName>
    </submittedName>
</protein>
<dbReference type="InParanoid" id="A0BRV4"/>
<proteinExistence type="inferred from homology"/>
<evidence type="ECO:0000256" key="5">
    <source>
        <dbReference type="SAM" id="Coils"/>
    </source>
</evidence>
<dbReference type="STRING" id="5888.A0BRV4"/>
<dbReference type="KEGG" id="ptm:GSPATT00031502001"/>
<evidence type="ECO:0000256" key="1">
    <source>
        <dbReference type="ARBA" id="ARBA00006484"/>
    </source>
</evidence>
<evidence type="ECO:0000313" key="6">
    <source>
        <dbReference type="EMBL" id="CAK61271.1"/>
    </source>
</evidence>
<dbReference type="eggNOG" id="KOG1208">
    <property type="taxonomic scope" value="Eukaryota"/>
</dbReference>
<dbReference type="PRINTS" id="PR00081">
    <property type="entry name" value="GDHRDH"/>
</dbReference>
<sequence>MEAKRIVLITGANRGLGLKLAEVLAEKYSLILTARKQDELEKTKQNLEKNFQNLEIKTHLLDVSSKESVRKLKDWLVSQHLKIDVLVNNAGVNQDPRKIIDINLIGTIDVTEQLLSTLKDDGKVILISSILGKLENQPQDLKETLLKKKTKEEIIQLSEEFILKNQEYLTVYSASKALLNAYGRYVLSGIVKPNQSIYCIHPGWIKTEMGGPQAPGTLDEGVVTSQFLIKDLPFKRDEKYHGKYINDKAQVEDY</sequence>
<gene>
    <name evidence="6" type="ORF">GSPATT00031502001</name>
</gene>
<feature type="coiled-coil region" evidence="5">
    <location>
        <begin position="30"/>
        <end position="57"/>
    </location>
</feature>
<name>A0BRV4_PARTE</name>
<dbReference type="Gene3D" id="3.40.50.720">
    <property type="entry name" value="NAD(P)-binding Rossmann-like Domain"/>
    <property type="match status" value="1"/>
</dbReference>
<keyword evidence="7" id="KW-1185">Reference proteome</keyword>